<gene>
    <name evidence="1" type="ORF">D8M06_03865</name>
</gene>
<comment type="caution">
    <text evidence="1">The sequence shown here is derived from an EMBL/GenBank/DDBJ whole genome shotgun (WGS) entry which is preliminary data.</text>
</comment>
<keyword evidence="2" id="KW-1185">Reference proteome</keyword>
<proteinExistence type="predicted"/>
<dbReference type="AlphaFoldDB" id="A0A495ADK3"/>
<accession>A0A495ADK3</accession>
<reference evidence="1 2" key="1">
    <citation type="journal article" date="2016" name="Int. J. Syst. Evol. Microbiol.">
        <title>Oceanobacillus halophilus sp. nov., a novel moderately halophilic bacterium from a hypersaline lake.</title>
        <authorList>
            <person name="Amoozegar M.A."/>
            <person name="Bagheri M."/>
            <person name="Makhdoumi A."/>
            <person name="Nikou M.M."/>
            <person name="Fazeli S.A.S."/>
            <person name="Schumann P."/>
            <person name="Sproer C."/>
            <person name="Sanchez-Porro C."/>
            <person name="Ventosa A."/>
        </authorList>
    </citation>
    <scope>NUCLEOTIDE SEQUENCE [LARGE SCALE GENOMIC DNA]</scope>
    <source>
        <strain evidence="1 2">DSM 23996</strain>
    </source>
</reference>
<dbReference type="PANTHER" id="PTHR35090">
    <property type="entry name" value="DNA-DIRECTED RNA POLYMERASE SUBUNIT I"/>
    <property type="match status" value="1"/>
</dbReference>
<dbReference type="Gene3D" id="3.30.1380.20">
    <property type="entry name" value="Trafficking protein particle complex subunit 3"/>
    <property type="match status" value="1"/>
</dbReference>
<dbReference type="RefSeq" id="WP_121203014.1">
    <property type="nucleotide sequence ID" value="NZ_RBZP01000001.1"/>
</dbReference>
<dbReference type="InterPro" id="IPR024096">
    <property type="entry name" value="NO_sig/Golgi_transp_ligand-bd"/>
</dbReference>
<dbReference type="Pfam" id="PF10702">
    <property type="entry name" value="DUF2507"/>
    <property type="match status" value="1"/>
</dbReference>
<name>A0A495ADK3_9BACI</name>
<dbReference type="PANTHER" id="PTHR35090:SF1">
    <property type="entry name" value="SLR0144 PROTEIN"/>
    <property type="match status" value="1"/>
</dbReference>
<sequence>MSKKLEQLTISQLSNLHTSGAGYDVLRYISLPELLGKESNTLLYFIGRDLARKFEVDSMETLCKTFKQMGWGELELVKEKRKELTFQLMADSVVLRLQAPFETEFRLESGFLAEAIQQLLGRECECTEDVIHKIHTVKFTVIFTD</sequence>
<dbReference type="OrthoDB" id="2965348at2"/>
<dbReference type="Proteomes" id="UP000269301">
    <property type="component" value="Unassembled WGS sequence"/>
</dbReference>
<organism evidence="1 2">
    <name type="scientific">Oceanobacillus halophilus</name>
    <dbReference type="NCBI Taxonomy" id="930130"/>
    <lineage>
        <taxon>Bacteria</taxon>
        <taxon>Bacillati</taxon>
        <taxon>Bacillota</taxon>
        <taxon>Bacilli</taxon>
        <taxon>Bacillales</taxon>
        <taxon>Bacillaceae</taxon>
        <taxon>Oceanobacillus</taxon>
    </lineage>
</organism>
<dbReference type="EMBL" id="RBZP01000001">
    <property type="protein sequence ID" value="RKQ37942.1"/>
    <property type="molecule type" value="Genomic_DNA"/>
</dbReference>
<protein>
    <submittedName>
        <fullName evidence="1">DUF2507 domain-containing protein</fullName>
    </submittedName>
</protein>
<evidence type="ECO:0000313" key="1">
    <source>
        <dbReference type="EMBL" id="RKQ37942.1"/>
    </source>
</evidence>
<evidence type="ECO:0000313" key="2">
    <source>
        <dbReference type="Proteomes" id="UP000269301"/>
    </source>
</evidence>
<dbReference type="SUPFAM" id="SSF111126">
    <property type="entry name" value="Ligand-binding domain in the NO signalling and Golgi transport"/>
    <property type="match status" value="1"/>
</dbReference>
<dbReference type="InterPro" id="IPR019642">
    <property type="entry name" value="DUF2507"/>
</dbReference>